<keyword evidence="2" id="KW-0479">Metal-binding</keyword>
<dbReference type="Proteomes" id="UP000246991">
    <property type="component" value="Unassembled WGS sequence"/>
</dbReference>
<evidence type="ECO:0000313" key="5">
    <source>
        <dbReference type="Proteomes" id="UP000246991"/>
    </source>
</evidence>
<evidence type="ECO:0000256" key="1">
    <source>
        <dbReference type="ARBA" id="ARBA00010211"/>
    </source>
</evidence>
<comment type="caution">
    <text evidence="4">The sequence shown here is derived from an EMBL/GenBank/DDBJ whole genome shotgun (WGS) entry which is preliminary data.</text>
</comment>
<dbReference type="FunFam" id="3.90.850.10:FF:000003">
    <property type="entry name" value="Fumarylacetoacetate hydrolase domain-containing 1"/>
    <property type="match status" value="1"/>
</dbReference>
<protein>
    <recommendedName>
        <fullName evidence="3">Fumarylacetoacetase-like C-terminal domain-containing protein</fullName>
    </recommendedName>
</protein>
<dbReference type="GO" id="GO:0019752">
    <property type="term" value="P:carboxylic acid metabolic process"/>
    <property type="evidence" value="ECO:0007669"/>
    <property type="project" value="UniProtKB-ARBA"/>
</dbReference>
<dbReference type="STRING" id="42249.A0A317SWJ8"/>
<dbReference type="InterPro" id="IPR011234">
    <property type="entry name" value="Fumarylacetoacetase-like_C"/>
</dbReference>
<evidence type="ECO:0000313" key="4">
    <source>
        <dbReference type="EMBL" id="PWW78808.1"/>
    </source>
</evidence>
<dbReference type="GO" id="GO:0046872">
    <property type="term" value="F:metal ion binding"/>
    <property type="evidence" value="ECO:0007669"/>
    <property type="project" value="UniProtKB-KW"/>
</dbReference>
<dbReference type="OrthoDB" id="74910at2759"/>
<dbReference type="EMBL" id="PYWC01000012">
    <property type="protein sequence ID" value="PWW78808.1"/>
    <property type="molecule type" value="Genomic_DNA"/>
</dbReference>
<gene>
    <name evidence="4" type="ORF">C7212DRAFT_349372</name>
</gene>
<dbReference type="SUPFAM" id="SSF56529">
    <property type="entry name" value="FAH"/>
    <property type="match status" value="1"/>
</dbReference>
<evidence type="ECO:0000256" key="2">
    <source>
        <dbReference type="ARBA" id="ARBA00022723"/>
    </source>
</evidence>
<name>A0A317SWJ8_9PEZI</name>
<keyword evidence="5" id="KW-1185">Reference proteome</keyword>
<organism evidence="4 5">
    <name type="scientific">Tuber magnatum</name>
    <name type="common">white Piedmont truffle</name>
    <dbReference type="NCBI Taxonomy" id="42249"/>
    <lineage>
        <taxon>Eukaryota</taxon>
        <taxon>Fungi</taxon>
        <taxon>Dikarya</taxon>
        <taxon>Ascomycota</taxon>
        <taxon>Pezizomycotina</taxon>
        <taxon>Pezizomycetes</taxon>
        <taxon>Pezizales</taxon>
        <taxon>Tuberaceae</taxon>
        <taxon>Tuber</taxon>
    </lineage>
</organism>
<evidence type="ECO:0000259" key="3">
    <source>
        <dbReference type="Pfam" id="PF01557"/>
    </source>
</evidence>
<dbReference type="InterPro" id="IPR036663">
    <property type="entry name" value="Fumarylacetoacetase_C_sf"/>
</dbReference>
<dbReference type="GO" id="GO:0005739">
    <property type="term" value="C:mitochondrion"/>
    <property type="evidence" value="ECO:0007669"/>
    <property type="project" value="TreeGrafter"/>
</dbReference>
<sequence>MPLTRLSLIPKPRSIACIGRNFADHIKELGNERPKEPFYFLKPASSILHPGQGPILAPRGVDLHYEVELGVVIGRTADELQPSEALDAVKGYCVGIDMTARNWQQAAREKGLPWSLAKGFKAFLPVSHFIPKHRIPDPHNVRLHLEVNGKIRQDDNTGLMLFNVPRILQHVTGVFALEEDDLVLTGTPKGVGNVVPGDVITAGVSVDGVEIEDGRIEVKVEERVGGYSGL</sequence>
<dbReference type="PANTHER" id="PTHR11820:SF7">
    <property type="entry name" value="ACYLPYRUVASE FAHD1, MITOCHONDRIAL"/>
    <property type="match status" value="1"/>
</dbReference>
<comment type="similarity">
    <text evidence="1">Belongs to the FAH family.</text>
</comment>
<dbReference type="GO" id="GO:0018773">
    <property type="term" value="F:acetylpyruvate hydrolase activity"/>
    <property type="evidence" value="ECO:0007669"/>
    <property type="project" value="TreeGrafter"/>
</dbReference>
<feature type="domain" description="Fumarylacetoacetase-like C-terminal" evidence="3">
    <location>
        <begin position="15"/>
        <end position="204"/>
    </location>
</feature>
<dbReference type="Gene3D" id="3.90.850.10">
    <property type="entry name" value="Fumarylacetoacetase-like, C-terminal domain"/>
    <property type="match status" value="1"/>
</dbReference>
<reference evidence="4 5" key="1">
    <citation type="submission" date="2018-03" db="EMBL/GenBank/DDBJ databases">
        <title>Genomes of Pezizomycetes fungi and the evolution of truffles.</title>
        <authorList>
            <person name="Murat C."/>
            <person name="Payen T."/>
            <person name="Noel B."/>
            <person name="Kuo A."/>
            <person name="Martin F.M."/>
        </authorList>
    </citation>
    <scope>NUCLEOTIDE SEQUENCE [LARGE SCALE GENOMIC DNA]</scope>
    <source>
        <strain evidence="4">091103-1</strain>
    </source>
</reference>
<accession>A0A317SWJ8</accession>
<dbReference type="AlphaFoldDB" id="A0A317SWJ8"/>
<dbReference type="PANTHER" id="PTHR11820">
    <property type="entry name" value="ACYLPYRUVASE"/>
    <property type="match status" value="1"/>
</dbReference>
<dbReference type="Pfam" id="PF01557">
    <property type="entry name" value="FAA_hydrolase"/>
    <property type="match status" value="1"/>
</dbReference>
<proteinExistence type="inferred from homology"/>